<name>X1DWI0_9ZZZZ</name>
<sequence length="89" mass="10476">LNQGTTAHIIEEFFLDSDYRKIYICRNCNKIAIYNEKLGRYRCKICMDNVDICAIDSSKTSTYVLQELQMANISIDLKPEPRCYERLEE</sequence>
<dbReference type="GO" id="GO:0003899">
    <property type="term" value="F:DNA-directed RNA polymerase activity"/>
    <property type="evidence" value="ECO:0007669"/>
    <property type="project" value="InterPro"/>
</dbReference>
<dbReference type="GO" id="GO:0006351">
    <property type="term" value="P:DNA-templated transcription"/>
    <property type="evidence" value="ECO:0007669"/>
    <property type="project" value="InterPro"/>
</dbReference>
<dbReference type="Gene3D" id="3.90.1800.10">
    <property type="entry name" value="RNA polymerase alpha subunit dimerisation domain"/>
    <property type="match status" value="1"/>
</dbReference>
<protein>
    <recommendedName>
        <fullName evidence="1">RNA polymerase Rpb2 domain-containing protein</fullName>
    </recommendedName>
</protein>
<dbReference type="Pfam" id="PF04560">
    <property type="entry name" value="RNA_pol_Rpb2_7"/>
    <property type="match status" value="1"/>
</dbReference>
<dbReference type="InterPro" id="IPR007641">
    <property type="entry name" value="RNA_pol_Rpb2_7"/>
</dbReference>
<organism evidence="2">
    <name type="scientific">marine sediment metagenome</name>
    <dbReference type="NCBI Taxonomy" id="412755"/>
    <lineage>
        <taxon>unclassified sequences</taxon>
        <taxon>metagenomes</taxon>
        <taxon>ecological metagenomes</taxon>
    </lineage>
</organism>
<gene>
    <name evidence="2" type="ORF">S01H4_43672</name>
</gene>
<dbReference type="GO" id="GO:0003677">
    <property type="term" value="F:DNA binding"/>
    <property type="evidence" value="ECO:0007669"/>
    <property type="project" value="InterPro"/>
</dbReference>
<accession>X1DWI0</accession>
<evidence type="ECO:0000313" key="2">
    <source>
        <dbReference type="EMBL" id="GAH00748.1"/>
    </source>
</evidence>
<dbReference type="EMBL" id="BART01024112">
    <property type="protein sequence ID" value="GAH00748.1"/>
    <property type="molecule type" value="Genomic_DNA"/>
</dbReference>
<comment type="caution">
    <text evidence="2">The sequence shown here is derived from an EMBL/GenBank/DDBJ whole genome shotgun (WGS) entry which is preliminary data.</text>
</comment>
<dbReference type="SUPFAM" id="SSF64484">
    <property type="entry name" value="beta and beta-prime subunits of DNA dependent RNA-polymerase"/>
    <property type="match status" value="1"/>
</dbReference>
<dbReference type="AlphaFoldDB" id="X1DWI0"/>
<feature type="domain" description="RNA polymerase Rpb2" evidence="1">
    <location>
        <begin position="3"/>
        <end position="77"/>
    </location>
</feature>
<evidence type="ECO:0000259" key="1">
    <source>
        <dbReference type="Pfam" id="PF04560"/>
    </source>
</evidence>
<proteinExistence type="predicted"/>
<feature type="non-terminal residue" evidence="2">
    <location>
        <position position="1"/>
    </location>
</feature>
<reference evidence="2" key="1">
    <citation type="journal article" date="2014" name="Front. Microbiol.">
        <title>High frequency of phylogenetically diverse reductive dehalogenase-homologous genes in deep subseafloor sedimentary metagenomes.</title>
        <authorList>
            <person name="Kawai M."/>
            <person name="Futagami T."/>
            <person name="Toyoda A."/>
            <person name="Takaki Y."/>
            <person name="Nishi S."/>
            <person name="Hori S."/>
            <person name="Arai W."/>
            <person name="Tsubouchi T."/>
            <person name="Morono Y."/>
            <person name="Uchiyama I."/>
            <person name="Ito T."/>
            <person name="Fujiyama A."/>
            <person name="Inagaki F."/>
            <person name="Takami H."/>
        </authorList>
    </citation>
    <scope>NUCLEOTIDE SEQUENCE</scope>
    <source>
        <strain evidence="2">Expedition CK06-06</strain>
    </source>
</reference>